<reference evidence="3" key="1">
    <citation type="journal article" date="2019" name="Nat. Commun.">
        <title>Expansion of phycobilisome linker gene families in mesophilic red algae.</title>
        <authorList>
            <person name="Lee J."/>
            <person name="Kim D."/>
            <person name="Bhattacharya D."/>
            <person name="Yoon H.S."/>
        </authorList>
    </citation>
    <scope>NUCLEOTIDE SEQUENCE [LARGE SCALE GENOMIC DNA]</scope>
    <source>
        <strain evidence="3">CCMP 1328</strain>
    </source>
</reference>
<sequence length="172" mass="19246">MATANRTESTDDLKADGSTPGDVVELNPYQRDIYAMSKVIVESARTTQTTNIFCAALAKRVFSISNTLRTYFDTRGGVSINGANFVNDSSIIECLSELEAAMRSACALVEHFCKPEKWTGKALRALKAQSYQREFVNCEAWLAELETRLARIILLKFLLEKEQIDQASHEEI</sequence>
<gene>
    <name evidence="2" type="ORF">FVE85_8846</name>
</gene>
<feature type="region of interest" description="Disordered" evidence="1">
    <location>
        <begin position="1"/>
        <end position="21"/>
    </location>
</feature>
<evidence type="ECO:0000256" key="1">
    <source>
        <dbReference type="SAM" id="MobiDB-lite"/>
    </source>
</evidence>
<dbReference type="EMBL" id="VRMN01000007">
    <property type="protein sequence ID" value="KAA8493401.1"/>
    <property type="molecule type" value="Genomic_DNA"/>
</dbReference>
<name>A0A5J4YPE9_PORPP</name>
<comment type="caution">
    <text evidence="2">The sequence shown here is derived from an EMBL/GenBank/DDBJ whole genome shotgun (WGS) entry which is preliminary data.</text>
</comment>
<evidence type="ECO:0000313" key="3">
    <source>
        <dbReference type="Proteomes" id="UP000324585"/>
    </source>
</evidence>
<keyword evidence="3" id="KW-1185">Reference proteome</keyword>
<accession>A0A5J4YPE9</accession>
<evidence type="ECO:0000313" key="2">
    <source>
        <dbReference type="EMBL" id="KAA8493401.1"/>
    </source>
</evidence>
<dbReference type="AlphaFoldDB" id="A0A5J4YPE9"/>
<organism evidence="2 3">
    <name type="scientific">Porphyridium purpureum</name>
    <name type="common">Red alga</name>
    <name type="synonym">Porphyridium cruentum</name>
    <dbReference type="NCBI Taxonomy" id="35688"/>
    <lineage>
        <taxon>Eukaryota</taxon>
        <taxon>Rhodophyta</taxon>
        <taxon>Bangiophyceae</taxon>
        <taxon>Porphyridiales</taxon>
        <taxon>Porphyridiaceae</taxon>
        <taxon>Porphyridium</taxon>
    </lineage>
</organism>
<dbReference type="Gene3D" id="1.20.930.20">
    <property type="entry name" value="Adaptor protein Cbl, N-terminal domain"/>
    <property type="match status" value="1"/>
</dbReference>
<dbReference type="InterPro" id="IPR036537">
    <property type="entry name" value="Adaptor_Cbl_N_dom_sf"/>
</dbReference>
<proteinExistence type="predicted"/>
<dbReference type="GO" id="GO:0007166">
    <property type="term" value="P:cell surface receptor signaling pathway"/>
    <property type="evidence" value="ECO:0007669"/>
    <property type="project" value="InterPro"/>
</dbReference>
<dbReference type="Proteomes" id="UP000324585">
    <property type="component" value="Unassembled WGS sequence"/>
</dbReference>
<protein>
    <submittedName>
        <fullName evidence="2">Uncharacterized protein</fullName>
    </submittedName>
</protein>